<dbReference type="AlphaFoldDB" id="A0A554XQF8"/>
<protein>
    <submittedName>
        <fullName evidence="7">Nucleoid occlusion factor SlmA</fullName>
    </submittedName>
</protein>
<dbReference type="InterPro" id="IPR050109">
    <property type="entry name" value="HTH-type_TetR-like_transc_reg"/>
</dbReference>
<reference evidence="7 8" key="1">
    <citation type="submission" date="2019-07" db="EMBL/GenBank/DDBJ databases">
        <title>Tepidimonas fonticaldi AT-A2 draft genome.</title>
        <authorList>
            <person name="Da Costa M.S."/>
            <person name="Froufe H.J.C."/>
            <person name="Egas C."/>
            <person name="Albuquerque L."/>
        </authorList>
    </citation>
    <scope>NUCLEOTIDE SEQUENCE [LARGE SCALE GENOMIC DNA]</scope>
    <source>
        <strain evidence="7 8">AT-A2</strain>
    </source>
</reference>
<keyword evidence="2 4" id="KW-0238">DNA-binding</keyword>
<dbReference type="EMBL" id="VJOO01000002">
    <property type="protein sequence ID" value="TSE38066.1"/>
    <property type="molecule type" value="Genomic_DNA"/>
</dbReference>
<evidence type="ECO:0000259" key="6">
    <source>
        <dbReference type="PROSITE" id="PS50977"/>
    </source>
</evidence>
<organism evidence="7 8">
    <name type="scientific">Tepidimonas fonticaldi</name>
    <dbReference type="NCBI Taxonomy" id="1101373"/>
    <lineage>
        <taxon>Bacteria</taxon>
        <taxon>Pseudomonadati</taxon>
        <taxon>Pseudomonadota</taxon>
        <taxon>Betaproteobacteria</taxon>
        <taxon>Burkholderiales</taxon>
        <taxon>Tepidimonas</taxon>
    </lineage>
</organism>
<evidence type="ECO:0000256" key="5">
    <source>
        <dbReference type="SAM" id="MobiDB-lite"/>
    </source>
</evidence>
<evidence type="ECO:0000313" key="7">
    <source>
        <dbReference type="EMBL" id="TSE38066.1"/>
    </source>
</evidence>
<dbReference type="PROSITE" id="PS50977">
    <property type="entry name" value="HTH_TETR_2"/>
    <property type="match status" value="1"/>
</dbReference>
<comment type="caution">
    <text evidence="7">The sequence shown here is derived from an EMBL/GenBank/DDBJ whole genome shotgun (WGS) entry which is preliminary data.</text>
</comment>
<feature type="domain" description="HTH tetR-type" evidence="6">
    <location>
        <begin position="19"/>
        <end position="79"/>
    </location>
</feature>
<feature type="DNA-binding region" description="H-T-H motif" evidence="4">
    <location>
        <begin position="42"/>
        <end position="61"/>
    </location>
</feature>
<evidence type="ECO:0000256" key="4">
    <source>
        <dbReference type="PROSITE-ProRule" id="PRU00335"/>
    </source>
</evidence>
<evidence type="ECO:0000256" key="3">
    <source>
        <dbReference type="ARBA" id="ARBA00023163"/>
    </source>
</evidence>
<proteinExistence type="predicted"/>
<dbReference type="InterPro" id="IPR001647">
    <property type="entry name" value="HTH_TetR"/>
</dbReference>
<dbReference type="Pfam" id="PF00440">
    <property type="entry name" value="TetR_N"/>
    <property type="match status" value="1"/>
</dbReference>
<dbReference type="Gene3D" id="1.10.357.10">
    <property type="entry name" value="Tetracycline Repressor, domain 2"/>
    <property type="match status" value="1"/>
</dbReference>
<dbReference type="PANTHER" id="PTHR30055:SF234">
    <property type="entry name" value="HTH-TYPE TRANSCRIPTIONAL REGULATOR BETI"/>
    <property type="match status" value="1"/>
</dbReference>
<dbReference type="PANTHER" id="PTHR30055">
    <property type="entry name" value="HTH-TYPE TRANSCRIPTIONAL REGULATOR RUTR"/>
    <property type="match status" value="1"/>
</dbReference>
<keyword evidence="1" id="KW-0805">Transcription regulation</keyword>
<gene>
    <name evidence="7" type="primary">slmA</name>
    <name evidence="7" type="ORF">Tfont_00328</name>
</gene>
<name>A0A554XQF8_9BURK</name>
<feature type="region of interest" description="Disordered" evidence="5">
    <location>
        <begin position="1"/>
        <end position="20"/>
    </location>
</feature>
<dbReference type="Proteomes" id="UP000316388">
    <property type="component" value="Unassembled WGS sequence"/>
</dbReference>
<accession>A0A554XQF8</accession>
<dbReference type="GO" id="GO:0000976">
    <property type="term" value="F:transcription cis-regulatory region binding"/>
    <property type="evidence" value="ECO:0007669"/>
    <property type="project" value="TreeGrafter"/>
</dbReference>
<sequence>MTPPTAGARSGAPGRPPDTRKDEQILAAGRALLLTGGPAALTMEAVARSSGVSKATLYRRWPHRDALLEALVLREAQPLLDALDAAPADAAALAEVLERFLDSMLAFVTEPAYQAYLQAIAALPQPQADLQRIWRLGPQQAIDAVAALLRRHAAAQGRAWPAAERDAEMLLGMAMGLELARILYRQPLRLADEGRRRRHVRGVVRRFLSGAAPGAAGDDPGRAEP</sequence>
<evidence type="ECO:0000256" key="1">
    <source>
        <dbReference type="ARBA" id="ARBA00023015"/>
    </source>
</evidence>
<evidence type="ECO:0000256" key="2">
    <source>
        <dbReference type="ARBA" id="ARBA00023125"/>
    </source>
</evidence>
<dbReference type="InterPro" id="IPR009057">
    <property type="entry name" value="Homeodomain-like_sf"/>
</dbReference>
<keyword evidence="3" id="KW-0804">Transcription</keyword>
<dbReference type="RefSeq" id="WP_143968197.1">
    <property type="nucleotide sequence ID" value="NZ_VJOO01000002.1"/>
</dbReference>
<dbReference type="SUPFAM" id="SSF46689">
    <property type="entry name" value="Homeodomain-like"/>
    <property type="match status" value="1"/>
</dbReference>
<evidence type="ECO:0000313" key="8">
    <source>
        <dbReference type="Proteomes" id="UP000316388"/>
    </source>
</evidence>
<dbReference type="GO" id="GO:0003700">
    <property type="term" value="F:DNA-binding transcription factor activity"/>
    <property type="evidence" value="ECO:0007669"/>
    <property type="project" value="TreeGrafter"/>
</dbReference>